<keyword evidence="1" id="KW-0813">Transport</keyword>
<sequence>MSKFPSLILAWMLMAIAAVAEPLGLGRVAEPDEIAAWDIDVRPDGTGLPAGSGSVAMGEEVFVEKCAACHGDFAEGAGRWPALGGGLDTLQDERPTRTVGSFWPYLSTAYDFINRAMTVGYGEPASDDEIYAIIAYILYSNDLVDDDFVLSRENFTSIRLPNEGGFYMDDRIQTEHPLFTRPACMKNCKDDVQIIARVETAFIPAEMNGGGTEQDHLAIGEALFGQCRACHQIGEGAQNGVGPVLNGIFDMPAGSNDGFGYSDAFAMMADKELVWDFDALDAFLKDPQGFIPGTTMTFTGIEEDFDRNALIAYLQAQGP</sequence>
<feature type="signal peptide" evidence="7">
    <location>
        <begin position="1"/>
        <end position="20"/>
    </location>
</feature>
<name>A0A347UDU1_9RHOB</name>
<evidence type="ECO:0000259" key="8">
    <source>
        <dbReference type="PROSITE" id="PS51007"/>
    </source>
</evidence>
<evidence type="ECO:0000256" key="7">
    <source>
        <dbReference type="SAM" id="SignalP"/>
    </source>
</evidence>
<dbReference type="OrthoDB" id="9779283at2"/>
<dbReference type="InterPro" id="IPR002327">
    <property type="entry name" value="Cyt_c_1A/1B"/>
</dbReference>
<keyword evidence="5 6" id="KW-0408">Iron</keyword>
<dbReference type="PROSITE" id="PS51007">
    <property type="entry name" value="CYTC"/>
    <property type="match status" value="2"/>
</dbReference>
<reference evidence="9 10" key="1">
    <citation type="submission" date="2018-09" db="EMBL/GenBank/DDBJ databases">
        <title>Profundibacter amoris BAR1 gen. nov., sp. nov., a new member of the Roseobacter clade isolated at Lokis Castle Vent Field on the Arctic Mid-Oceanic Ridge.</title>
        <authorList>
            <person name="Le Moine Bauer S."/>
            <person name="Sjoeberg A.G."/>
            <person name="L'Haridon S."/>
            <person name="Stokke R."/>
            <person name="Roalkvam I."/>
            <person name="Steen I.H."/>
            <person name="Dahle H."/>
        </authorList>
    </citation>
    <scope>NUCLEOTIDE SEQUENCE [LARGE SCALE GENOMIC DNA]</scope>
    <source>
        <strain evidence="9 10">BAR1</strain>
    </source>
</reference>
<keyword evidence="4" id="KW-0249">Electron transport</keyword>
<dbReference type="GO" id="GO:0009055">
    <property type="term" value="F:electron transfer activity"/>
    <property type="evidence" value="ECO:0007669"/>
    <property type="project" value="InterPro"/>
</dbReference>
<dbReference type="AlphaFoldDB" id="A0A347UDU1"/>
<evidence type="ECO:0000256" key="6">
    <source>
        <dbReference type="PROSITE-ProRule" id="PRU00433"/>
    </source>
</evidence>
<organism evidence="9 10">
    <name type="scientific">Profundibacter amoris</name>
    <dbReference type="NCBI Taxonomy" id="2171755"/>
    <lineage>
        <taxon>Bacteria</taxon>
        <taxon>Pseudomonadati</taxon>
        <taxon>Pseudomonadota</taxon>
        <taxon>Alphaproteobacteria</taxon>
        <taxon>Rhodobacterales</taxon>
        <taxon>Paracoccaceae</taxon>
        <taxon>Profundibacter</taxon>
    </lineage>
</organism>
<evidence type="ECO:0000256" key="2">
    <source>
        <dbReference type="ARBA" id="ARBA00022617"/>
    </source>
</evidence>
<keyword evidence="7" id="KW-0732">Signal</keyword>
<dbReference type="PRINTS" id="PR00604">
    <property type="entry name" value="CYTCHRMECIAB"/>
</dbReference>
<feature type="domain" description="Cytochrome c" evidence="8">
    <location>
        <begin position="53"/>
        <end position="141"/>
    </location>
</feature>
<keyword evidence="10" id="KW-1185">Reference proteome</keyword>
<evidence type="ECO:0000256" key="3">
    <source>
        <dbReference type="ARBA" id="ARBA00022723"/>
    </source>
</evidence>
<dbReference type="Proteomes" id="UP000261704">
    <property type="component" value="Chromosome"/>
</dbReference>
<evidence type="ECO:0000256" key="1">
    <source>
        <dbReference type="ARBA" id="ARBA00022448"/>
    </source>
</evidence>
<keyword evidence="3 6" id="KW-0479">Metal-binding</keyword>
<proteinExistence type="predicted"/>
<evidence type="ECO:0000313" key="10">
    <source>
        <dbReference type="Proteomes" id="UP000261704"/>
    </source>
</evidence>
<dbReference type="SUPFAM" id="SSF46626">
    <property type="entry name" value="Cytochrome c"/>
    <property type="match status" value="2"/>
</dbReference>
<dbReference type="Gene3D" id="1.10.760.10">
    <property type="entry name" value="Cytochrome c-like domain"/>
    <property type="match status" value="2"/>
</dbReference>
<dbReference type="Pfam" id="PF00034">
    <property type="entry name" value="Cytochrom_C"/>
    <property type="match status" value="1"/>
</dbReference>
<evidence type="ECO:0000313" key="9">
    <source>
        <dbReference type="EMBL" id="AXX97019.1"/>
    </source>
</evidence>
<evidence type="ECO:0000256" key="4">
    <source>
        <dbReference type="ARBA" id="ARBA00022982"/>
    </source>
</evidence>
<accession>A0A347UDU1</accession>
<dbReference type="InterPro" id="IPR036909">
    <property type="entry name" value="Cyt_c-like_dom_sf"/>
</dbReference>
<gene>
    <name evidence="9" type="ORF">BAR1_03185</name>
</gene>
<dbReference type="GO" id="GO:0020037">
    <property type="term" value="F:heme binding"/>
    <property type="evidence" value="ECO:0007669"/>
    <property type="project" value="InterPro"/>
</dbReference>
<evidence type="ECO:0000256" key="5">
    <source>
        <dbReference type="ARBA" id="ARBA00023004"/>
    </source>
</evidence>
<feature type="chain" id="PRO_5016756857" evidence="7">
    <location>
        <begin position="21"/>
        <end position="319"/>
    </location>
</feature>
<feature type="domain" description="Cytochrome c" evidence="8">
    <location>
        <begin position="215"/>
        <end position="318"/>
    </location>
</feature>
<dbReference type="GO" id="GO:0046872">
    <property type="term" value="F:metal ion binding"/>
    <property type="evidence" value="ECO:0007669"/>
    <property type="project" value="UniProtKB-KW"/>
</dbReference>
<dbReference type="KEGG" id="pamo:BAR1_03185"/>
<dbReference type="PANTHER" id="PTHR11961">
    <property type="entry name" value="CYTOCHROME C"/>
    <property type="match status" value="1"/>
</dbReference>
<dbReference type="InterPro" id="IPR009056">
    <property type="entry name" value="Cyt_c-like_dom"/>
</dbReference>
<keyword evidence="2 6" id="KW-0349">Heme</keyword>
<dbReference type="RefSeq" id="WP_118941677.1">
    <property type="nucleotide sequence ID" value="NZ_CP032125.1"/>
</dbReference>
<protein>
    <submittedName>
        <fullName evidence="9">MFS transporter</fullName>
    </submittedName>
</protein>
<dbReference type="EMBL" id="CP032125">
    <property type="protein sequence ID" value="AXX97019.1"/>
    <property type="molecule type" value="Genomic_DNA"/>
</dbReference>